<dbReference type="PROSITE" id="PS50102">
    <property type="entry name" value="RRM"/>
    <property type="match status" value="2"/>
</dbReference>
<dbReference type="InterPro" id="IPR035979">
    <property type="entry name" value="RBD_domain_sf"/>
</dbReference>
<dbReference type="RefSeq" id="XP_009782272.1">
    <property type="nucleotide sequence ID" value="XM_009783970.1"/>
</dbReference>
<dbReference type="InterPro" id="IPR012677">
    <property type="entry name" value="Nucleotide-bd_a/b_plait_sf"/>
</dbReference>
<proteinExistence type="predicted"/>
<reference evidence="6" key="2">
    <citation type="submission" date="2025-08" db="UniProtKB">
        <authorList>
            <consortium name="RefSeq"/>
        </authorList>
    </citation>
    <scope>IDENTIFICATION</scope>
    <source>
        <tissue evidence="6">Leaf</tissue>
    </source>
</reference>
<evidence type="ECO:0000313" key="6">
    <source>
        <dbReference type="RefSeq" id="XP_009782272.1"/>
    </source>
</evidence>
<accession>A0A1U7WQR2</accession>
<protein>
    <submittedName>
        <fullName evidence="6">Polyadenylate-binding protein 4</fullName>
    </submittedName>
</protein>
<name>A0A1U7WQR2_NICSY</name>
<keyword evidence="1" id="KW-0677">Repeat</keyword>
<dbReference type="AlphaFoldDB" id="A0A1U7WQR2"/>
<dbReference type="Gene3D" id="3.30.70.330">
    <property type="match status" value="2"/>
</dbReference>
<dbReference type="GO" id="GO:0003723">
    <property type="term" value="F:RNA binding"/>
    <property type="evidence" value="ECO:0007669"/>
    <property type="project" value="UniProtKB-UniRule"/>
</dbReference>
<dbReference type="STRING" id="4096.A0A1U7WQR2"/>
<keyword evidence="2 3" id="KW-0694">RNA-binding</keyword>
<organism evidence="5 6">
    <name type="scientific">Nicotiana sylvestris</name>
    <name type="common">Wood tobacco</name>
    <name type="synonym">South American tobacco</name>
    <dbReference type="NCBI Taxonomy" id="4096"/>
    <lineage>
        <taxon>Eukaryota</taxon>
        <taxon>Viridiplantae</taxon>
        <taxon>Streptophyta</taxon>
        <taxon>Embryophyta</taxon>
        <taxon>Tracheophyta</taxon>
        <taxon>Spermatophyta</taxon>
        <taxon>Magnoliopsida</taxon>
        <taxon>eudicotyledons</taxon>
        <taxon>Gunneridae</taxon>
        <taxon>Pentapetalae</taxon>
        <taxon>asterids</taxon>
        <taxon>lamiids</taxon>
        <taxon>Solanales</taxon>
        <taxon>Solanaceae</taxon>
        <taxon>Nicotianoideae</taxon>
        <taxon>Nicotianeae</taxon>
        <taxon>Nicotiana</taxon>
    </lineage>
</organism>
<reference evidence="5" key="1">
    <citation type="journal article" date="2013" name="Genome Biol.">
        <title>Reference genomes and transcriptomes of Nicotiana sylvestris and Nicotiana tomentosiformis.</title>
        <authorList>
            <person name="Sierro N."/>
            <person name="Battey J.N."/>
            <person name="Ouadi S."/>
            <person name="Bovet L."/>
            <person name="Goepfert S."/>
            <person name="Bakaher N."/>
            <person name="Peitsch M.C."/>
            <person name="Ivanov N.V."/>
        </authorList>
    </citation>
    <scope>NUCLEOTIDE SEQUENCE [LARGE SCALE GENOMIC DNA]</scope>
</reference>
<evidence type="ECO:0000256" key="3">
    <source>
        <dbReference type="PROSITE-ProRule" id="PRU00176"/>
    </source>
</evidence>
<feature type="domain" description="RRM" evidence="4">
    <location>
        <begin position="72"/>
        <end position="112"/>
    </location>
</feature>
<evidence type="ECO:0000313" key="5">
    <source>
        <dbReference type="Proteomes" id="UP000189701"/>
    </source>
</evidence>
<keyword evidence="5" id="KW-1185">Reference proteome</keyword>
<dbReference type="SUPFAM" id="SSF54928">
    <property type="entry name" value="RNA-binding domain, RBD"/>
    <property type="match status" value="1"/>
</dbReference>
<evidence type="ECO:0000256" key="2">
    <source>
        <dbReference type="ARBA" id="ARBA00022884"/>
    </source>
</evidence>
<dbReference type="Pfam" id="PF00076">
    <property type="entry name" value="RRM_1"/>
    <property type="match status" value="2"/>
</dbReference>
<dbReference type="OrthoDB" id="1299269at2759"/>
<sequence length="117" mass="13612">MRDADGKSKCFGFVNFETGEDAAKAVESLNGKKFDDKEWYGGKAQKKSVREQELESKFEQTAKEVVDKYQGLNLYVKNLDDTIDDEKLKELFSEFGTITSCKVYNFLWMNFSYDFYC</sequence>
<dbReference type="InterPro" id="IPR000504">
    <property type="entry name" value="RRM_dom"/>
</dbReference>
<feature type="domain" description="RRM" evidence="4">
    <location>
        <begin position="1"/>
        <end position="46"/>
    </location>
</feature>
<dbReference type="eggNOG" id="KOG0123">
    <property type="taxonomic scope" value="Eukaryota"/>
</dbReference>
<dbReference type="PANTHER" id="PTHR24012">
    <property type="entry name" value="RNA BINDING PROTEIN"/>
    <property type="match status" value="1"/>
</dbReference>
<gene>
    <name evidence="6" type="primary">LOC104231044</name>
</gene>
<dbReference type="Proteomes" id="UP000189701">
    <property type="component" value="Unplaced"/>
</dbReference>
<evidence type="ECO:0000256" key="1">
    <source>
        <dbReference type="ARBA" id="ARBA00022737"/>
    </source>
</evidence>
<evidence type="ECO:0000259" key="4">
    <source>
        <dbReference type="PROSITE" id="PS50102"/>
    </source>
</evidence>